<keyword evidence="1" id="KW-0418">Kinase</keyword>
<evidence type="ECO:0000313" key="1">
    <source>
        <dbReference type="EMBL" id="EGH49403.1"/>
    </source>
</evidence>
<feature type="non-terminal residue" evidence="1">
    <location>
        <position position="1"/>
    </location>
</feature>
<keyword evidence="2" id="KW-1185">Reference proteome</keyword>
<gene>
    <name evidence="1" type="ORF">PSYPI_46349</name>
</gene>
<reference evidence="1 2" key="1">
    <citation type="journal article" date="2011" name="PLoS Pathog.">
        <title>Dynamic evolution of pathogenicity revealed by sequencing and comparative genomics of 19 Pseudomonas syringae isolates.</title>
        <authorList>
            <person name="Baltrus D.A."/>
            <person name="Nishimura M.T."/>
            <person name="Romanchuk A."/>
            <person name="Chang J.H."/>
            <person name="Mukhtar M.S."/>
            <person name="Cherkis K."/>
            <person name="Roach J."/>
            <person name="Grant S.R."/>
            <person name="Jones C.D."/>
            <person name="Dangl J.L."/>
        </authorList>
    </citation>
    <scope>NUCLEOTIDE SEQUENCE [LARGE SCALE GENOMIC DNA]</scope>
    <source>
        <strain evidence="1 2">1704B</strain>
    </source>
</reference>
<feature type="non-terminal residue" evidence="1">
    <location>
        <position position="47"/>
    </location>
</feature>
<dbReference type="GO" id="GO:0016301">
    <property type="term" value="F:kinase activity"/>
    <property type="evidence" value="ECO:0007669"/>
    <property type="project" value="UniProtKB-KW"/>
</dbReference>
<organism evidence="1 2">
    <name type="scientific">Pseudomonas syringae pv. pisi str. 1704B</name>
    <dbReference type="NCBI Taxonomy" id="629263"/>
    <lineage>
        <taxon>Bacteria</taxon>
        <taxon>Pseudomonadati</taxon>
        <taxon>Pseudomonadota</taxon>
        <taxon>Gammaproteobacteria</taxon>
        <taxon>Pseudomonadales</taxon>
        <taxon>Pseudomonadaceae</taxon>
        <taxon>Pseudomonas</taxon>
        <taxon>Pseudomonas syringae</taxon>
    </lineage>
</organism>
<keyword evidence="1" id="KW-0808">Transferase</keyword>
<comment type="caution">
    <text evidence="1">The sequence shown here is derived from an EMBL/GenBank/DDBJ whole genome shotgun (WGS) entry which is preliminary data.</text>
</comment>
<accession>F3GQQ0</accession>
<dbReference type="EMBL" id="AEAI01004227">
    <property type="protein sequence ID" value="EGH49403.1"/>
    <property type="molecule type" value="Genomic_DNA"/>
</dbReference>
<protein>
    <submittedName>
        <fullName evidence="1">Histidine kinase, HAMP region: chemotaxis sensory transducer</fullName>
    </submittedName>
</protein>
<dbReference type="Proteomes" id="UP000004986">
    <property type="component" value="Unassembled WGS sequence"/>
</dbReference>
<proteinExistence type="predicted"/>
<name>F3GQQ0_PSESJ</name>
<sequence length="47" mass="4804">AKLSAKLFMAFALCALFTLGVGVIGSRGISALSVSLDNVFTNSLLSV</sequence>
<dbReference type="AlphaFoldDB" id="F3GQQ0"/>
<evidence type="ECO:0000313" key="2">
    <source>
        <dbReference type="Proteomes" id="UP000004986"/>
    </source>
</evidence>